<keyword evidence="2" id="KW-0964">Secreted</keyword>
<dbReference type="Proteomes" id="UP000887567">
    <property type="component" value="Unplaced"/>
</dbReference>
<dbReference type="PANTHER" id="PTHR22906">
    <property type="entry name" value="PROPERDIN"/>
    <property type="match status" value="1"/>
</dbReference>
<evidence type="ECO:0000256" key="1">
    <source>
        <dbReference type="ARBA" id="ARBA00004613"/>
    </source>
</evidence>
<sequence length="119" mass="12994">MARNALYAVLAGMVIIYVQGRQQKAQEKLDGGLSGYGPWSACDQVCGHNGTQKRTRTCGDLDGKDCIGDPLIRSCNSTNCPHPCSFDGFLIQLLNVFDPTIVVNNNQIATFSEIWKGKQ</sequence>
<dbReference type="GeneID" id="114576678"/>
<proteinExistence type="predicted"/>
<dbReference type="Gene3D" id="2.20.100.10">
    <property type="entry name" value="Thrombospondin type-1 (TSP1) repeat"/>
    <property type="match status" value="1"/>
</dbReference>
<dbReference type="InterPro" id="IPR000884">
    <property type="entry name" value="TSP1_rpt"/>
</dbReference>
<keyword evidence="3 6" id="KW-0732">Signal</keyword>
<dbReference type="EnsemblMetazoa" id="XM_028663768.1">
    <property type="protein sequence ID" value="XP_028519569.1"/>
    <property type="gene ID" value="LOC114576678"/>
</dbReference>
<dbReference type="SUPFAM" id="SSF82895">
    <property type="entry name" value="TSP-1 type 1 repeat"/>
    <property type="match status" value="1"/>
</dbReference>
<reference evidence="7" key="1">
    <citation type="submission" date="2022-11" db="UniProtKB">
        <authorList>
            <consortium name="EnsemblMetazoa"/>
        </authorList>
    </citation>
    <scope>IDENTIFICATION</scope>
</reference>
<dbReference type="SMART" id="SM00209">
    <property type="entry name" value="TSP1"/>
    <property type="match status" value="1"/>
</dbReference>
<dbReference type="InterPro" id="IPR052065">
    <property type="entry name" value="Compl_asym_regulator"/>
</dbReference>
<dbReference type="PROSITE" id="PS50092">
    <property type="entry name" value="TSP1"/>
    <property type="match status" value="1"/>
</dbReference>
<evidence type="ECO:0000313" key="8">
    <source>
        <dbReference type="Proteomes" id="UP000887567"/>
    </source>
</evidence>
<comment type="subcellular location">
    <subcellularLocation>
        <location evidence="1">Secreted</location>
    </subcellularLocation>
</comment>
<dbReference type="PANTHER" id="PTHR22906:SF43">
    <property type="entry name" value="PROPERDIN"/>
    <property type="match status" value="1"/>
</dbReference>
<dbReference type="RefSeq" id="XP_028519569.1">
    <property type="nucleotide sequence ID" value="XM_028663768.1"/>
</dbReference>
<evidence type="ECO:0000313" key="7">
    <source>
        <dbReference type="EnsemblMetazoa" id="XP_028519569.1"/>
    </source>
</evidence>
<feature type="chain" id="PRO_5037573660" evidence="6">
    <location>
        <begin position="21"/>
        <end position="119"/>
    </location>
</feature>
<dbReference type="InterPro" id="IPR036383">
    <property type="entry name" value="TSP1_rpt_sf"/>
</dbReference>
<accession>A0A913YWG3</accession>
<keyword evidence="8" id="KW-1185">Reference proteome</keyword>
<evidence type="ECO:0000256" key="6">
    <source>
        <dbReference type="SAM" id="SignalP"/>
    </source>
</evidence>
<keyword evidence="4" id="KW-0677">Repeat</keyword>
<evidence type="ECO:0000256" key="2">
    <source>
        <dbReference type="ARBA" id="ARBA00022525"/>
    </source>
</evidence>
<evidence type="ECO:0000256" key="4">
    <source>
        <dbReference type="ARBA" id="ARBA00022737"/>
    </source>
</evidence>
<feature type="signal peptide" evidence="6">
    <location>
        <begin position="1"/>
        <end position="20"/>
    </location>
</feature>
<protein>
    <submittedName>
        <fullName evidence="7">Uncharacterized protein</fullName>
    </submittedName>
</protein>
<dbReference type="Pfam" id="PF00090">
    <property type="entry name" value="TSP_1"/>
    <property type="match status" value="1"/>
</dbReference>
<evidence type="ECO:0000256" key="3">
    <source>
        <dbReference type="ARBA" id="ARBA00022729"/>
    </source>
</evidence>
<dbReference type="AlphaFoldDB" id="A0A913YWG3"/>
<dbReference type="OrthoDB" id="5966059at2759"/>
<dbReference type="KEGG" id="epa:114576678"/>
<keyword evidence="5" id="KW-1015">Disulfide bond</keyword>
<organism evidence="7 8">
    <name type="scientific">Exaiptasia diaphana</name>
    <name type="common">Tropical sea anemone</name>
    <name type="synonym">Aiptasia pulchella</name>
    <dbReference type="NCBI Taxonomy" id="2652724"/>
    <lineage>
        <taxon>Eukaryota</taxon>
        <taxon>Metazoa</taxon>
        <taxon>Cnidaria</taxon>
        <taxon>Anthozoa</taxon>
        <taxon>Hexacorallia</taxon>
        <taxon>Actiniaria</taxon>
        <taxon>Aiptasiidae</taxon>
        <taxon>Exaiptasia</taxon>
    </lineage>
</organism>
<name>A0A913YWG3_EXADI</name>
<evidence type="ECO:0000256" key="5">
    <source>
        <dbReference type="ARBA" id="ARBA00023157"/>
    </source>
</evidence>